<keyword evidence="1" id="KW-1133">Transmembrane helix</keyword>
<name>A0A926L0N7_9ACTN</name>
<sequence>MVKREPSVTVRLPQAWLWAVILGGAAIGLGAAFAVGPLADWLISRFDGAPGPLRLAAALPLVWAIPVLTLVGGVAGALVAGTWHDENPVIEVGADSVVVHDATGGRHVERARIAEVFTDGRELVLRDTDGREHVRTRVDSGLAGRLQSAFEQQDYPWRGTVDPHEADYTTWVDNVPGLDERAHALLRKRQRALADNRTGAADEAHEELRALGISVRNRGKVQQYRKV</sequence>
<dbReference type="EMBL" id="JACVQF010000187">
    <property type="protein sequence ID" value="MBD0420223.1"/>
    <property type="molecule type" value="Genomic_DNA"/>
</dbReference>
<dbReference type="InterPro" id="IPR057798">
    <property type="entry name" value="PH_YqeB"/>
</dbReference>
<accession>A0A926L0N7</accession>
<evidence type="ECO:0000256" key="1">
    <source>
        <dbReference type="SAM" id="Phobius"/>
    </source>
</evidence>
<dbReference type="RefSeq" id="WP_188181226.1">
    <property type="nucleotide sequence ID" value="NZ_JACVQF010000187.1"/>
</dbReference>
<proteinExistence type="predicted"/>
<dbReference type="AlphaFoldDB" id="A0A926L0N7"/>
<gene>
    <name evidence="4" type="ORF">H0H10_13795</name>
</gene>
<feature type="transmembrane region" description="Helical" evidence="1">
    <location>
        <begin position="15"/>
        <end position="43"/>
    </location>
</feature>
<reference evidence="4" key="1">
    <citation type="submission" date="2020-09" db="EMBL/GenBank/DDBJ databases">
        <title>Streptomyces grisecoloratus sp. nov., isolated from cotton soil.</title>
        <authorList>
            <person name="Xing L."/>
        </authorList>
    </citation>
    <scope>NUCLEOTIDE SEQUENCE</scope>
    <source>
        <strain evidence="4">TRM S81-3</strain>
    </source>
</reference>
<dbReference type="Pfam" id="PF23493">
    <property type="entry name" value="CysS_C"/>
    <property type="match status" value="1"/>
</dbReference>
<comment type="caution">
    <text evidence="4">The sequence shown here is derived from an EMBL/GenBank/DDBJ whole genome shotgun (WGS) entry which is preliminary data.</text>
</comment>
<dbReference type="Pfam" id="PF23494">
    <property type="entry name" value="bPH_10"/>
    <property type="match status" value="1"/>
</dbReference>
<keyword evidence="5" id="KW-1185">Reference proteome</keyword>
<protein>
    <submittedName>
        <fullName evidence="4">Uncharacterized protein</fullName>
    </submittedName>
</protein>
<evidence type="ECO:0000313" key="4">
    <source>
        <dbReference type="EMBL" id="MBD0420223.1"/>
    </source>
</evidence>
<dbReference type="Proteomes" id="UP000621210">
    <property type="component" value="Unassembled WGS sequence"/>
</dbReference>
<feature type="domain" description="YqeB PH" evidence="3">
    <location>
        <begin position="9"/>
        <end position="158"/>
    </location>
</feature>
<evidence type="ECO:0000313" key="5">
    <source>
        <dbReference type="Proteomes" id="UP000621210"/>
    </source>
</evidence>
<keyword evidence="1" id="KW-0472">Membrane</keyword>
<reference evidence="4" key="2">
    <citation type="submission" date="2020-09" db="EMBL/GenBank/DDBJ databases">
        <authorList>
            <person name="Luo X."/>
        </authorList>
    </citation>
    <scope>NUCLEOTIDE SEQUENCE</scope>
    <source>
        <strain evidence="4">TRM S81-3</strain>
    </source>
</reference>
<feature type="transmembrane region" description="Helical" evidence="1">
    <location>
        <begin position="55"/>
        <end position="80"/>
    </location>
</feature>
<keyword evidence="1" id="KW-0812">Transmembrane</keyword>
<organism evidence="4 5">
    <name type="scientific">Streptomyces griseicoloratus</name>
    <dbReference type="NCBI Taxonomy" id="2752516"/>
    <lineage>
        <taxon>Bacteria</taxon>
        <taxon>Bacillati</taxon>
        <taxon>Actinomycetota</taxon>
        <taxon>Actinomycetes</taxon>
        <taxon>Kitasatosporales</taxon>
        <taxon>Streptomycetaceae</taxon>
        <taxon>Streptomyces</taxon>
    </lineage>
</organism>
<evidence type="ECO:0000259" key="2">
    <source>
        <dbReference type="Pfam" id="PF23493"/>
    </source>
</evidence>
<feature type="domain" description="Cysteinyl-tRNA ligase anticodon binding" evidence="2">
    <location>
        <begin position="176"/>
        <end position="225"/>
    </location>
</feature>
<dbReference type="InterPro" id="IPR056411">
    <property type="entry name" value="CysS_C"/>
</dbReference>
<evidence type="ECO:0000259" key="3">
    <source>
        <dbReference type="Pfam" id="PF23494"/>
    </source>
</evidence>